<feature type="transmembrane region" description="Helical" evidence="8">
    <location>
        <begin position="165"/>
        <end position="185"/>
    </location>
</feature>
<evidence type="ECO:0000256" key="7">
    <source>
        <dbReference type="SAM" id="MobiDB-lite"/>
    </source>
</evidence>
<feature type="transmembrane region" description="Helical" evidence="8">
    <location>
        <begin position="465"/>
        <end position="486"/>
    </location>
</feature>
<accession>A0AAD4N886</accession>
<feature type="transmembrane region" description="Helical" evidence="8">
    <location>
        <begin position="394"/>
        <end position="416"/>
    </location>
</feature>
<evidence type="ECO:0000256" key="1">
    <source>
        <dbReference type="ARBA" id="ARBA00004141"/>
    </source>
</evidence>
<evidence type="ECO:0000256" key="5">
    <source>
        <dbReference type="ARBA" id="ARBA00022989"/>
    </source>
</evidence>
<dbReference type="InterPro" id="IPR002259">
    <property type="entry name" value="Eqnu_transpt"/>
</dbReference>
<feature type="transmembrane region" description="Helical" evidence="8">
    <location>
        <begin position="428"/>
        <end position="445"/>
    </location>
</feature>
<feature type="compositionally biased region" description="Polar residues" evidence="7">
    <location>
        <begin position="276"/>
        <end position="288"/>
    </location>
</feature>
<dbReference type="Proteomes" id="UP001201812">
    <property type="component" value="Unassembled WGS sequence"/>
</dbReference>
<protein>
    <submittedName>
        <fullName evidence="9">Nucleoside transporter domain-containing protein</fullName>
    </submittedName>
</protein>
<feature type="transmembrane region" description="Helical" evidence="8">
    <location>
        <begin position="138"/>
        <end position="158"/>
    </location>
</feature>
<feature type="transmembrane region" description="Helical" evidence="8">
    <location>
        <begin position="105"/>
        <end position="126"/>
    </location>
</feature>
<dbReference type="PANTHER" id="PTHR10332:SF80">
    <property type="entry name" value="EQUILIBRATIVE NUCLEOSIDE TRANSPORTER 2, ISOFORM A"/>
    <property type="match status" value="1"/>
</dbReference>
<gene>
    <name evidence="9" type="ORF">DdX_07199</name>
</gene>
<dbReference type="Pfam" id="PF01733">
    <property type="entry name" value="Nucleoside_tran"/>
    <property type="match status" value="1"/>
</dbReference>
<comment type="caution">
    <text evidence="9">The sequence shown here is derived from an EMBL/GenBank/DDBJ whole genome shotgun (WGS) entry which is preliminary data.</text>
</comment>
<feature type="transmembrane region" description="Helical" evidence="8">
    <location>
        <begin position="362"/>
        <end position="382"/>
    </location>
</feature>
<feature type="transmembrane region" description="Helical" evidence="8">
    <location>
        <begin position="320"/>
        <end position="341"/>
    </location>
</feature>
<dbReference type="GO" id="GO:0015213">
    <property type="term" value="F:uridine transmembrane transporter activity"/>
    <property type="evidence" value="ECO:0007669"/>
    <property type="project" value="UniProtKB-ARBA"/>
</dbReference>
<dbReference type="PANTHER" id="PTHR10332">
    <property type="entry name" value="EQUILIBRATIVE NUCLEOSIDE TRANSPORTER"/>
    <property type="match status" value="1"/>
</dbReference>
<evidence type="ECO:0000256" key="2">
    <source>
        <dbReference type="ARBA" id="ARBA00007965"/>
    </source>
</evidence>
<evidence type="ECO:0000256" key="6">
    <source>
        <dbReference type="ARBA" id="ARBA00023136"/>
    </source>
</evidence>
<keyword evidence="3" id="KW-0813">Transport</keyword>
<keyword evidence="4 8" id="KW-0812">Transmembrane</keyword>
<organism evidence="9 10">
    <name type="scientific">Ditylenchus destructor</name>
    <dbReference type="NCBI Taxonomy" id="166010"/>
    <lineage>
        <taxon>Eukaryota</taxon>
        <taxon>Metazoa</taxon>
        <taxon>Ecdysozoa</taxon>
        <taxon>Nematoda</taxon>
        <taxon>Chromadorea</taxon>
        <taxon>Rhabditida</taxon>
        <taxon>Tylenchina</taxon>
        <taxon>Tylenchomorpha</taxon>
        <taxon>Sphaerularioidea</taxon>
        <taxon>Anguinidae</taxon>
        <taxon>Anguininae</taxon>
        <taxon>Ditylenchus</taxon>
    </lineage>
</organism>
<dbReference type="PIRSF" id="PIRSF016379">
    <property type="entry name" value="ENT"/>
    <property type="match status" value="1"/>
</dbReference>
<dbReference type="EMBL" id="JAKKPZ010000010">
    <property type="protein sequence ID" value="KAI1716166.1"/>
    <property type="molecule type" value="Genomic_DNA"/>
</dbReference>
<evidence type="ECO:0000256" key="4">
    <source>
        <dbReference type="ARBA" id="ARBA00022692"/>
    </source>
</evidence>
<evidence type="ECO:0000313" key="9">
    <source>
        <dbReference type="EMBL" id="KAI1716166.1"/>
    </source>
</evidence>
<dbReference type="PRINTS" id="PR01130">
    <property type="entry name" value="DERENTRNSPRT"/>
</dbReference>
<proteinExistence type="inferred from homology"/>
<name>A0AAD4N886_9BILA</name>
<feature type="transmembrane region" description="Helical" evidence="8">
    <location>
        <begin position="233"/>
        <end position="254"/>
    </location>
</feature>
<evidence type="ECO:0000256" key="8">
    <source>
        <dbReference type="SAM" id="Phobius"/>
    </source>
</evidence>
<comment type="similarity">
    <text evidence="2">Belongs to the SLC29A/ENT transporter (TC 2.A.57) family.</text>
</comment>
<dbReference type="NCBIfam" id="TIGR00939">
    <property type="entry name" value="2a57"/>
    <property type="match status" value="1"/>
</dbReference>
<feature type="transmembrane region" description="Helical" evidence="8">
    <location>
        <begin position="205"/>
        <end position="226"/>
    </location>
</feature>
<evidence type="ECO:0000313" key="10">
    <source>
        <dbReference type="Proteomes" id="UP001201812"/>
    </source>
</evidence>
<sequence>MDCNRRAASTGMTEIVDDTVAAASHNSSTEGNTASNENAPFLEKEQLQEEEGLLPNDRWKLVYFIILLQGIGTLLPWNTFLTIAKDYFIDFKLENANGTEYQQNFFSYLGVCSQIPNLLLNFLNLFIVANGAGLVRRIFGSLIFIIVVCLFTIIMIFVPSNTWPFTFFLITMISVVALNSANGVYQNSIYGLMADFPFTYTNAVILGSNLCGIFVSVLAILMLLFVQDIQLAATIYFGIALLTVVFCAVTFHLLSKNSFYRYYVKKAARAREQKRNSLLNTSDASAESQKVPPGGEDDDIAQRLPLSAYISILKEAWQPLFNVFIVFFVTLALFPAVLVKIQVGEQIDGYIEILGIKIQADLFTALAVFLNFNVFATLGNFIANFVQWPSPKYLTYAVVPRLLFIPIFLFCNYIPANNRVFPVLISGEWNYIVLISLMSITHGYYSSLSMMYAPKVVEPSKSGTVGMMSAFFLILGITIGIIFTFVESIIFSA</sequence>
<dbReference type="InterPro" id="IPR034764">
    <property type="entry name" value="ENT1/ENT2"/>
</dbReference>
<feature type="transmembrane region" description="Helical" evidence="8">
    <location>
        <begin position="61"/>
        <end position="84"/>
    </location>
</feature>
<comment type="subcellular location">
    <subcellularLocation>
        <location evidence="1">Membrane</location>
        <topology evidence="1">Multi-pass membrane protein</topology>
    </subcellularLocation>
</comment>
<reference evidence="9" key="1">
    <citation type="submission" date="2022-01" db="EMBL/GenBank/DDBJ databases">
        <title>Genome Sequence Resource for Two Populations of Ditylenchus destructor, the Migratory Endoparasitic Phytonematode.</title>
        <authorList>
            <person name="Zhang H."/>
            <person name="Lin R."/>
            <person name="Xie B."/>
        </authorList>
    </citation>
    <scope>NUCLEOTIDE SEQUENCE</scope>
    <source>
        <strain evidence="9">BazhouSP</strain>
    </source>
</reference>
<keyword evidence="5 8" id="KW-1133">Transmembrane helix</keyword>
<evidence type="ECO:0000256" key="3">
    <source>
        <dbReference type="ARBA" id="ARBA00022448"/>
    </source>
</evidence>
<feature type="region of interest" description="Disordered" evidence="7">
    <location>
        <begin position="275"/>
        <end position="298"/>
    </location>
</feature>
<keyword evidence="10" id="KW-1185">Reference proteome</keyword>
<dbReference type="GO" id="GO:0005886">
    <property type="term" value="C:plasma membrane"/>
    <property type="evidence" value="ECO:0007669"/>
    <property type="project" value="TreeGrafter"/>
</dbReference>
<keyword evidence="6 8" id="KW-0472">Membrane</keyword>
<dbReference type="AlphaFoldDB" id="A0AAD4N886"/>